<evidence type="ECO:0000256" key="1">
    <source>
        <dbReference type="ARBA" id="ARBA00004816"/>
    </source>
</evidence>
<dbReference type="GO" id="GO:0005737">
    <property type="term" value="C:cytoplasm"/>
    <property type="evidence" value="ECO:0007669"/>
    <property type="project" value="InterPro"/>
</dbReference>
<dbReference type="EMBL" id="CP021376">
    <property type="protein sequence ID" value="ART80008.1"/>
    <property type="molecule type" value="Genomic_DNA"/>
</dbReference>
<keyword evidence="9" id="KW-1185">Reference proteome</keyword>
<dbReference type="EC" id="4.1.2.4" evidence="3 7"/>
<proteinExistence type="inferred from homology"/>
<evidence type="ECO:0000256" key="6">
    <source>
        <dbReference type="ARBA" id="ARBA00048791"/>
    </source>
</evidence>
<comment type="catalytic activity">
    <reaction evidence="6">
        <text>2-deoxy-D-ribose 5-phosphate = D-glyceraldehyde 3-phosphate + acetaldehyde</text>
        <dbReference type="Rhea" id="RHEA:12821"/>
        <dbReference type="ChEBI" id="CHEBI:15343"/>
        <dbReference type="ChEBI" id="CHEBI:59776"/>
        <dbReference type="ChEBI" id="CHEBI:62877"/>
        <dbReference type="EC" id="4.1.2.4"/>
    </reaction>
</comment>
<evidence type="ECO:0000256" key="4">
    <source>
        <dbReference type="ARBA" id="ARBA00023239"/>
    </source>
</evidence>
<dbReference type="Pfam" id="PF01791">
    <property type="entry name" value="DeoC"/>
    <property type="match status" value="1"/>
</dbReference>
<dbReference type="GO" id="GO:0004139">
    <property type="term" value="F:deoxyribose-phosphate aldolase activity"/>
    <property type="evidence" value="ECO:0007669"/>
    <property type="project" value="UniProtKB-UniRule"/>
</dbReference>
<dbReference type="InterPro" id="IPR011343">
    <property type="entry name" value="DeoC"/>
</dbReference>
<dbReference type="Gene3D" id="3.20.20.70">
    <property type="entry name" value="Aldolase class I"/>
    <property type="match status" value="1"/>
</dbReference>
<dbReference type="SMART" id="SM01133">
    <property type="entry name" value="DeoC"/>
    <property type="match status" value="1"/>
</dbReference>
<evidence type="ECO:0000256" key="3">
    <source>
        <dbReference type="ARBA" id="ARBA00012515"/>
    </source>
</evidence>
<dbReference type="PANTHER" id="PTHR10889">
    <property type="entry name" value="DEOXYRIBOSE-PHOSPHATE ALDOLASE"/>
    <property type="match status" value="1"/>
</dbReference>
<reference evidence="9" key="1">
    <citation type="submission" date="2017-05" db="EMBL/GenBank/DDBJ databases">
        <authorList>
            <person name="Sung H."/>
        </authorList>
    </citation>
    <scope>NUCLEOTIDE SEQUENCE [LARGE SCALE GENOMIC DNA]</scope>
    <source>
        <strain evidence="9">AMac2203</strain>
    </source>
</reference>
<dbReference type="PIRSF" id="PIRSF001357">
    <property type="entry name" value="DeoC"/>
    <property type="match status" value="1"/>
</dbReference>
<dbReference type="Proteomes" id="UP000243793">
    <property type="component" value="Chromosome"/>
</dbReference>
<evidence type="ECO:0000256" key="2">
    <source>
        <dbReference type="ARBA" id="ARBA00009473"/>
    </source>
</evidence>
<accession>A0A1Y0CXN1</accession>
<dbReference type="GO" id="GO:0009264">
    <property type="term" value="P:deoxyribonucleotide catabolic process"/>
    <property type="evidence" value="ECO:0007669"/>
    <property type="project" value="UniProtKB-UniRule"/>
</dbReference>
<dbReference type="NCBIfam" id="TIGR00126">
    <property type="entry name" value="deoC"/>
    <property type="match status" value="1"/>
</dbReference>
<dbReference type="AlphaFoldDB" id="A0A1Y0CXN1"/>
<evidence type="ECO:0000313" key="9">
    <source>
        <dbReference type="Proteomes" id="UP000243793"/>
    </source>
</evidence>
<keyword evidence="5" id="KW-0704">Schiff base</keyword>
<evidence type="ECO:0000313" key="8">
    <source>
        <dbReference type="EMBL" id="ART80008.1"/>
    </source>
</evidence>
<dbReference type="PANTHER" id="PTHR10889:SF3">
    <property type="entry name" value="DEOXYRIBOSE-PHOSPHATE ALDOLASE"/>
    <property type="match status" value="1"/>
</dbReference>
<name>A0A1Y0CXN1_9GAMM</name>
<sequence length="259" mass="27392">MSTCQGALTDCLAAKKTLTMLDLTRLNDIDTAQSISHLCQQARTPFGTVAAICVYPRFISTLVAGLAELNLSDQVAIATVVNFPKGQERISRVEQDIELALAAGAQEIDLVLPYRSLIKGDEQTPLAMVQAAHNVCAKAALPILLKVIIESGELKSPALITKACQIAIAGGANFIKTSSGKVPINATLEAAELILSAIKDSGQPIGIKISGGVRTTAQARQYLALAASIMGEHWLTPSHLRFGASSLLNELLHTLENKA</sequence>
<dbReference type="KEGG" id="ocm:CBP12_07495"/>
<protein>
    <recommendedName>
        <fullName evidence="3 7">Deoxyribose-phosphate aldolase</fullName>
        <ecNumber evidence="3 7">4.1.2.4</ecNumber>
    </recommendedName>
</protein>
<comment type="similarity">
    <text evidence="2">Belongs to the DeoC/FbaB aldolase family. DeoC type 2 subfamily.</text>
</comment>
<dbReference type="InterPro" id="IPR002915">
    <property type="entry name" value="DeoC/FbaB/LacD_aldolase"/>
</dbReference>
<gene>
    <name evidence="8" type="ORF">CBP12_07495</name>
</gene>
<dbReference type="SUPFAM" id="SSF51569">
    <property type="entry name" value="Aldolase"/>
    <property type="match status" value="1"/>
</dbReference>
<keyword evidence="4" id="KW-0456">Lyase</keyword>
<evidence type="ECO:0000256" key="7">
    <source>
        <dbReference type="NCBIfam" id="TIGR00126"/>
    </source>
</evidence>
<dbReference type="InterPro" id="IPR013785">
    <property type="entry name" value="Aldolase_TIM"/>
</dbReference>
<organism evidence="8 9">
    <name type="scientific">Oceanisphaera avium</name>
    <dbReference type="NCBI Taxonomy" id="1903694"/>
    <lineage>
        <taxon>Bacteria</taxon>
        <taxon>Pseudomonadati</taxon>
        <taxon>Pseudomonadota</taxon>
        <taxon>Gammaproteobacteria</taxon>
        <taxon>Aeromonadales</taxon>
        <taxon>Aeromonadaceae</taxon>
        <taxon>Oceanisphaera</taxon>
    </lineage>
</organism>
<dbReference type="GO" id="GO:0016052">
    <property type="term" value="P:carbohydrate catabolic process"/>
    <property type="evidence" value="ECO:0007669"/>
    <property type="project" value="TreeGrafter"/>
</dbReference>
<dbReference type="OrthoDB" id="6579831at2"/>
<dbReference type="RefSeq" id="WP_086963878.1">
    <property type="nucleotide sequence ID" value="NZ_CP021376.1"/>
</dbReference>
<evidence type="ECO:0000256" key="5">
    <source>
        <dbReference type="ARBA" id="ARBA00023270"/>
    </source>
</evidence>
<comment type="pathway">
    <text evidence="1">Carbohydrate degradation; 2-deoxy-D-ribose 1-phosphate degradation; D-glyceraldehyde 3-phosphate and acetaldehyde from 2-deoxy-alpha-D-ribose 1-phosphate: step 2/2.</text>
</comment>